<keyword evidence="11" id="KW-0472">Membrane</keyword>
<dbReference type="EMBL" id="JAAOIW010000006">
    <property type="protein sequence ID" value="NHN31743.1"/>
    <property type="molecule type" value="Genomic_DNA"/>
</dbReference>
<organism evidence="18 19">
    <name type="scientific">Paenibacillus agricola</name>
    <dbReference type="NCBI Taxonomy" id="2716264"/>
    <lineage>
        <taxon>Bacteria</taxon>
        <taxon>Bacillati</taxon>
        <taxon>Bacillota</taxon>
        <taxon>Bacilli</taxon>
        <taxon>Bacillales</taxon>
        <taxon>Paenibacillaceae</taxon>
        <taxon>Paenibacillus</taxon>
    </lineage>
</organism>
<evidence type="ECO:0000256" key="15">
    <source>
        <dbReference type="ARBA" id="ARBA00041187"/>
    </source>
</evidence>
<evidence type="ECO:0000256" key="16">
    <source>
        <dbReference type="ARBA" id="ARBA00047640"/>
    </source>
</evidence>
<accession>A0ABX0J802</accession>
<comment type="function">
    <text evidence="12">Part of the ABC transporter complex GsiABCD involved in glutathione import. Responsible for energy coupling to the transport system.</text>
</comment>
<dbReference type="InterPro" id="IPR003439">
    <property type="entry name" value="ABC_transporter-like_ATP-bd"/>
</dbReference>
<evidence type="ECO:0000256" key="6">
    <source>
        <dbReference type="ARBA" id="ARBA00022737"/>
    </source>
</evidence>
<dbReference type="Proteomes" id="UP001165962">
    <property type="component" value="Unassembled WGS sequence"/>
</dbReference>
<comment type="caution">
    <text evidence="18">The sequence shown here is derived from an EMBL/GenBank/DDBJ whole genome shotgun (WGS) entry which is preliminary data.</text>
</comment>
<dbReference type="InterPro" id="IPR003593">
    <property type="entry name" value="AAA+_ATPase"/>
</dbReference>
<keyword evidence="8" id="KW-0378">Hydrolase</keyword>
<evidence type="ECO:0000313" key="19">
    <source>
        <dbReference type="Proteomes" id="UP001165962"/>
    </source>
</evidence>
<keyword evidence="7" id="KW-0547">Nucleotide-binding</keyword>
<dbReference type="PROSITE" id="PS00211">
    <property type="entry name" value="ABC_TRANSPORTER_1"/>
    <property type="match status" value="1"/>
</dbReference>
<keyword evidence="6" id="KW-0677">Repeat</keyword>
<dbReference type="GO" id="GO:0005524">
    <property type="term" value="F:ATP binding"/>
    <property type="evidence" value="ECO:0007669"/>
    <property type="project" value="UniProtKB-KW"/>
</dbReference>
<keyword evidence="19" id="KW-1185">Reference proteome</keyword>
<dbReference type="InterPro" id="IPR013563">
    <property type="entry name" value="Oligopep_ABC_C"/>
</dbReference>
<gene>
    <name evidence="18" type="ORF">G9U52_18065</name>
</gene>
<dbReference type="Pfam" id="PF08352">
    <property type="entry name" value="oligo_HPY"/>
    <property type="match status" value="1"/>
</dbReference>
<dbReference type="Pfam" id="PF00005">
    <property type="entry name" value="ABC_tran"/>
    <property type="match status" value="1"/>
</dbReference>
<dbReference type="EC" id="7.4.2.10" evidence="14"/>
<dbReference type="InterPro" id="IPR027417">
    <property type="entry name" value="P-loop_NTPase"/>
</dbReference>
<dbReference type="PROSITE" id="PS50893">
    <property type="entry name" value="ABC_TRANSPORTER_2"/>
    <property type="match status" value="1"/>
</dbReference>
<keyword evidence="5" id="KW-0997">Cell inner membrane</keyword>
<evidence type="ECO:0000259" key="17">
    <source>
        <dbReference type="PROSITE" id="PS50893"/>
    </source>
</evidence>
<dbReference type="SUPFAM" id="SSF52540">
    <property type="entry name" value="P-loop containing nucleoside triphosphate hydrolases"/>
    <property type="match status" value="1"/>
</dbReference>
<evidence type="ECO:0000256" key="1">
    <source>
        <dbReference type="ARBA" id="ARBA00004533"/>
    </source>
</evidence>
<evidence type="ECO:0000256" key="13">
    <source>
        <dbReference type="ARBA" id="ARBA00038416"/>
    </source>
</evidence>
<evidence type="ECO:0000256" key="4">
    <source>
        <dbReference type="ARBA" id="ARBA00022475"/>
    </source>
</evidence>
<sequence length="351" mass="38878">MPGKRSEKEECCVKPILEVVNLNKEFPVKGMWWQTKGAVSAVKDVSLSLKPQGTLGIVGESGCGKSTLARLILRLIEPDSGEVRLRGDDILPYKGSKLLQVRKNMQMVFQNPYSSLNPKMTLLENVAFNLYVNGVSKHDARKKAHHYLEAVGLPKAFAERYPGSLSGGQRQRVAIARALVLEPDIIIADEAVSALDKSVQAQVLNLFQDLKKEFSLSLLFISHDLNVVEYMSDEVMVMYLGTVVEKGSAQQMYAHPYHPYTQALLHSAPSMDVGSPAVHKHFDIKGELPSPMNPPSGCRFRTRCPYAEERCAQSAPPMVEVSPGYEVACFLYETGHDREKVSHGTGYTVDN</sequence>
<comment type="catalytic activity">
    <reaction evidence="16">
        <text>glutathione(out) + ATP + H2O = glutathione(in) + ADP + phosphate + H(+)</text>
        <dbReference type="Rhea" id="RHEA:29791"/>
        <dbReference type="ChEBI" id="CHEBI:15377"/>
        <dbReference type="ChEBI" id="CHEBI:15378"/>
        <dbReference type="ChEBI" id="CHEBI:30616"/>
        <dbReference type="ChEBI" id="CHEBI:43474"/>
        <dbReference type="ChEBI" id="CHEBI:57925"/>
        <dbReference type="ChEBI" id="CHEBI:456216"/>
        <dbReference type="EC" id="7.4.2.10"/>
    </reaction>
</comment>
<evidence type="ECO:0000256" key="2">
    <source>
        <dbReference type="ARBA" id="ARBA00011469"/>
    </source>
</evidence>
<evidence type="ECO:0000256" key="8">
    <source>
        <dbReference type="ARBA" id="ARBA00022801"/>
    </source>
</evidence>
<comment type="subcellular location">
    <subcellularLocation>
        <location evidence="1">Cell inner membrane</location>
    </subcellularLocation>
</comment>
<keyword evidence="4" id="KW-1003">Cell membrane</keyword>
<dbReference type="CDD" id="cd03257">
    <property type="entry name" value="ABC_NikE_OppD_transporters"/>
    <property type="match status" value="1"/>
</dbReference>
<evidence type="ECO:0000256" key="12">
    <source>
        <dbReference type="ARBA" id="ARBA00037530"/>
    </source>
</evidence>
<comment type="subunit">
    <text evidence="2">The complex is composed of two ATP-binding proteins (GsiA), two transmembrane proteins (GsiC and GsiD) and a solute-binding protein (GsiB).</text>
</comment>
<dbReference type="Gene3D" id="3.40.50.300">
    <property type="entry name" value="P-loop containing nucleotide triphosphate hydrolases"/>
    <property type="match status" value="1"/>
</dbReference>
<evidence type="ECO:0000256" key="14">
    <source>
        <dbReference type="ARBA" id="ARBA00039050"/>
    </source>
</evidence>
<dbReference type="SMART" id="SM00382">
    <property type="entry name" value="AAA"/>
    <property type="match status" value="1"/>
</dbReference>
<proteinExistence type="inferred from homology"/>
<evidence type="ECO:0000256" key="10">
    <source>
        <dbReference type="ARBA" id="ARBA00022967"/>
    </source>
</evidence>
<evidence type="ECO:0000313" key="18">
    <source>
        <dbReference type="EMBL" id="NHN31743.1"/>
    </source>
</evidence>
<keyword evidence="9 18" id="KW-0067">ATP-binding</keyword>
<keyword evidence="3" id="KW-0813">Transport</keyword>
<dbReference type="PANTHER" id="PTHR43776:SF15">
    <property type="entry name" value="GLUTATHIONE IMPORT ATP-BINDING PROTEIN GSIA"/>
    <property type="match status" value="1"/>
</dbReference>
<dbReference type="PANTHER" id="PTHR43776">
    <property type="entry name" value="TRANSPORT ATP-BINDING PROTEIN"/>
    <property type="match status" value="1"/>
</dbReference>
<keyword evidence="10" id="KW-1278">Translocase</keyword>
<feature type="domain" description="ABC transporter" evidence="17">
    <location>
        <begin position="17"/>
        <end position="265"/>
    </location>
</feature>
<protein>
    <recommendedName>
        <fullName evidence="15">Glutathione import ATP-binding protein GsiA</fullName>
        <ecNumber evidence="14">7.4.2.10</ecNumber>
    </recommendedName>
</protein>
<evidence type="ECO:0000256" key="5">
    <source>
        <dbReference type="ARBA" id="ARBA00022519"/>
    </source>
</evidence>
<dbReference type="InterPro" id="IPR050319">
    <property type="entry name" value="ABC_transp_ATP-bind"/>
</dbReference>
<evidence type="ECO:0000256" key="9">
    <source>
        <dbReference type="ARBA" id="ARBA00022840"/>
    </source>
</evidence>
<evidence type="ECO:0000256" key="11">
    <source>
        <dbReference type="ARBA" id="ARBA00023136"/>
    </source>
</evidence>
<dbReference type="NCBIfam" id="TIGR01727">
    <property type="entry name" value="oligo_HPY"/>
    <property type="match status" value="1"/>
</dbReference>
<dbReference type="InterPro" id="IPR017871">
    <property type="entry name" value="ABC_transporter-like_CS"/>
</dbReference>
<comment type="similarity">
    <text evidence="13">Belongs to the ABC transporter superfamily. Glutathione importer (TC 3.A.1.5.11) family.</text>
</comment>
<evidence type="ECO:0000256" key="7">
    <source>
        <dbReference type="ARBA" id="ARBA00022741"/>
    </source>
</evidence>
<evidence type="ECO:0000256" key="3">
    <source>
        <dbReference type="ARBA" id="ARBA00022448"/>
    </source>
</evidence>
<reference evidence="18" key="1">
    <citation type="submission" date="2020-03" db="EMBL/GenBank/DDBJ databases">
        <title>Draft sequencing of Paenibacilllus sp. S3N08.</title>
        <authorList>
            <person name="Kim D.-U."/>
        </authorList>
    </citation>
    <scope>NUCLEOTIDE SEQUENCE</scope>
    <source>
        <strain evidence="18">S3N08</strain>
    </source>
</reference>
<name>A0ABX0J802_9BACL</name>